<dbReference type="Pfam" id="PF14129">
    <property type="entry name" value="DUF4296"/>
    <property type="match status" value="1"/>
</dbReference>
<organism evidence="3 4">
    <name type="scientific">Maribacter hydrothermalis</name>
    <dbReference type="NCBI Taxonomy" id="1836467"/>
    <lineage>
        <taxon>Bacteria</taxon>
        <taxon>Pseudomonadati</taxon>
        <taxon>Bacteroidota</taxon>
        <taxon>Flavobacteriia</taxon>
        <taxon>Flavobacteriales</taxon>
        <taxon>Flavobacteriaceae</taxon>
        <taxon>Maribacter</taxon>
    </lineage>
</organism>
<reference evidence="4" key="1">
    <citation type="submission" date="2016-06" db="EMBL/GenBank/DDBJ databases">
        <authorList>
            <person name="Zhan P."/>
        </authorList>
    </citation>
    <scope>NUCLEOTIDE SEQUENCE [LARGE SCALE GENOMIC DNA]</scope>
    <source>
        <strain evidence="4">T28</strain>
    </source>
</reference>
<evidence type="ECO:0000313" key="4">
    <source>
        <dbReference type="Proteomes" id="UP000092164"/>
    </source>
</evidence>
<name>A0A1B7Z3H4_9FLAO</name>
<dbReference type="PROSITE" id="PS51257">
    <property type="entry name" value="PROKAR_LIPOPROTEIN"/>
    <property type="match status" value="1"/>
</dbReference>
<protein>
    <recommendedName>
        <fullName evidence="2">DUF4296 domain-containing protein</fullName>
    </recommendedName>
</protein>
<evidence type="ECO:0000259" key="2">
    <source>
        <dbReference type="Pfam" id="PF14129"/>
    </source>
</evidence>
<dbReference type="OrthoDB" id="1525222at2"/>
<evidence type="ECO:0000313" key="3">
    <source>
        <dbReference type="EMBL" id="OBR37269.1"/>
    </source>
</evidence>
<gene>
    <name evidence="3" type="ORF">A9200_06345</name>
</gene>
<comment type="caution">
    <text evidence="3">The sequence shown here is derived from an EMBL/GenBank/DDBJ whole genome shotgun (WGS) entry which is preliminary data.</text>
</comment>
<feature type="coiled-coil region" evidence="1">
    <location>
        <begin position="116"/>
        <end position="143"/>
    </location>
</feature>
<keyword evidence="1" id="KW-0175">Coiled coil</keyword>
<sequence length="145" mass="16653">MKHIVVLSLSTLLFFSCAEELIEKPDNLIPQDKMVLIIKEMAIINAAKGTNIGQLKDNGIEPTEFLFEKFKIDSAQYVDSDRYYASKPLLYETMYKDVEARLEKQRLKLEADKKINDSLNLVKKDAKKDLKQIEKTADKTKSVPQ</sequence>
<accession>A0A1B7Z3H4</accession>
<dbReference type="KEGG" id="mart:BTR34_06585"/>
<dbReference type="AlphaFoldDB" id="A0A1B7Z3H4"/>
<dbReference type="InterPro" id="IPR025381">
    <property type="entry name" value="DUF4296"/>
</dbReference>
<feature type="domain" description="DUF4296" evidence="2">
    <location>
        <begin position="25"/>
        <end position="106"/>
    </location>
</feature>
<dbReference type="EMBL" id="LZFP01000034">
    <property type="protein sequence ID" value="OBR37269.1"/>
    <property type="molecule type" value="Genomic_DNA"/>
</dbReference>
<keyword evidence="4" id="KW-1185">Reference proteome</keyword>
<proteinExistence type="predicted"/>
<dbReference type="RefSeq" id="WP_068485259.1">
    <property type="nucleotide sequence ID" value="NZ_CP018760.1"/>
</dbReference>
<dbReference type="Proteomes" id="UP000092164">
    <property type="component" value="Unassembled WGS sequence"/>
</dbReference>
<dbReference type="STRING" id="1836467.BTR34_06585"/>
<evidence type="ECO:0000256" key="1">
    <source>
        <dbReference type="SAM" id="Coils"/>
    </source>
</evidence>